<evidence type="ECO:0000313" key="4">
    <source>
        <dbReference type="Proteomes" id="UP000184286"/>
    </source>
</evidence>
<dbReference type="GO" id="GO:0016705">
    <property type="term" value="F:oxidoreductase activity, acting on paired donors, with incorporation or reduction of molecular oxygen"/>
    <property type="evidence" value="ECO:0007669"/>
    <property type="project" value="InterPro"/>
</dbReference>
<dbReference type="AlphaFoldDB" id="A0A1V6MLW0"/>
<dbReference type="InterPro" id="IPR036661">
    <property type="entry name" value="Luciferase-like_sf"/>
</dbReference>
<dbReference type="STRING" id="114686.BM536_028950"/>
<dbReference type="Pfam" id="PF00296">
    <property type="entry name" value="Bac_luciferase"/>
    <property type="match status" value="1"/>
</dbReference>
<evidence type="ECO:0000256" key="1">
    <source>
        <dbReference type="ARBA" id="ARBA00023002"/>
    </source>
</evidence>
<name>A0A1V6MLW0_9ACTN</name>
<evidence type="ECO:0000313" key="3">
    <source>
        <dbReference type="EMBL" id="OQD53469.1"/>
    </source>
</evidence>
<organism evidence="3 4">
    <name type="scientific">Streptomyces phaeoluteigriseus</name>
    <dbReference type="NCBI Taxonomy" id="114686"/>
    <lineage>
        <taxon>Bacteria</taxon>
        <taxon>Bacillati</taxon>
        <taxon>Actinomycetota</taxon>
        <taxon>Actinomycetes</taxon>
        <taxon>Kitasatosporales</taxon>
        <taxon>Streptomycetaceae</taxon>
        <taxon>Streptomyces</taxon>
        <taxon>Streptomyces aurantiacus group</taxon>
    </lineage>
</organism>
<dbReference type="CDD" id="cd01097">
    <property type="entry name" value="Tetrahydromethanopterin_reductase"/>
    <property type="match status" value="1"/>
</dbReference>
<gene>
    <name evidence="3" type="ORF">BM536_028950</name>
</gene>
<dbReference type="PANTHER" id="PTHR43244:SF1">
    <property type="entry name" value="5,10-METHYLENETETRAHYDROMETHANOPTERIN REDUCTASE"/>
    <property type="match status" value="1"/>
</dbReference>
<dbReference type="RefSeq" id="WP_073495974.1">
    <property type="nucleotide sequence ID" value="NZ_JBHVDU010000018.1"/>
</dbReference>
<dbReference type="NCBIfam" id="TIGR03557">
    <property type="entry name" value="F420_G6P_family"/>
    <property type="match status" value="1"/>
</dbReference>
<keyword evidence="1" id="KW-0560">Oxidoreductase</keyword>
<evidence type="ECO:0000259" key="2">
    <source>
        <dbReference type="Pfam" id="PF00296"/>
    </source>
</evidence>
<dbReference type="SUPFAM" id="SSF51679">
    <property type="entry name" value="Bacterial luciferase-like"/>
    <property type="match status" value="1"/>
</dbReference>
<dbReference type="NCBIfam" id="TIGR03885">
    <property type="entry name" value="flavin_revert"/>
    <property type="match status" value="1"/>
</dbReference>
<accession>A0A1V6MLW0</accession>
<protein>
    <submittedName>
        <fullName evidence="3">LLM class F420-dependent oxidoreductase</fullName>
    </submittedName>
</protein>
<dbReference type="InterPro" id="IPR019945">
    <property type="entry name" value="F420_G6P_DH-rel"/>
</dbReference>
<reference evidence="4" key="1">
    <citation type="submission" date="2016-11" db="EMBL/GenBank/DDBJ databases">
        <authorList>
            <person name="Schniete J.K."/>
            <person name="Salih T."/>
            <person name="Algora Gallardo L."/>
            <person name="Martinez Fernandez S."/>
            <person name="Herron P.R."/>
        </authorList>
    </citation>
    <scope>NUCLEOTIDE SEQUENCE [LARGE SCALE GENOMIC DNA]</scope>
    <source>
        <strain evidence="4">DSM 41896</strain>
    </source>
</reference>
<dbReference type="OrthoDB" id="180193at2"/>
<feature type="domain" description="Luciferase-like" evidence="2">
    <location>
        <begin position="9"/>
        <end position="292"/>
    </location>
</feature>
<reference evidence="3 4" key="2">
    <citation type="submission" date="2017-02" db="EMBL/GenBank/DDBJ databases">
        <title>Draft genome sequence of Streptomyces phaeoluteigriseus type strain DSM41896.</title>
        <authorList>
            <person name="Salih T.S."/>
            <person name="Algora Gallardo L."/>
            <person name="Melo Santos T."/>
            <person name="Filgueira Martinez S."/>
            <person name="Herron P.R."/>
        </authorList>
    </citation>
    <scope>NUCLEOTIDE SEQUENCE [LARGE SCALE GENOMIC DNA]</scope>
    <source>
        <strain evidence="3 4">DSM 41896</strain>
    </source>
</reference>
<dbReference type="PANTHER" id="PTHR43244">
    <property type="match status" value="1"/>
</dbReference>
<dbReference type="InterPro" id="IPR011251">
    <property type="entry name" value="Luciferase-like_dom"/>
</dbReference>
<dbReference type="EMBL" id="MPOH02000017">
    <property type="protein sequence ID" value="OQD53469.1"/>
    <property type="molecule type" value="Genomic_DNA"/>
</dbReference>
<comment type="caution">
    <text evidence="3">The sequence shown here is derived from an EMBL/GenBank/DDBJ whole genome shotgun (WGS) entry which is preliminary data.</text>
</comment>
<dbReference type="Gene3D" id="3.20.20.30">
    <property type="entry name" value="Luciferase-like domain"/>
    <property type="match status" value="1"/>
</dbReference>
<dbReference type="InterPro" id="IPR050564">
    <property type="entry name" value="F420-G6PD/mer"/>
</dbReference>
<dbReference type="Proteomes" id="UP000184286">
    <property type="component" value="Unassembled WGS sequence"/>
</dbReference>
<dbReference type="InterPro" id="IPR023907">
    <property type="entry name" value="Non-F420_Flavin_OxRdtase"/>
</dbReference>
<sequence length="334" mass="36289">MTVYGLHASHEQIPPADLLDAVVRAEQAGFTAAMCSDHFSPWSVRQGESGFAWSWLGAALQATDQVPFGVVNAPGQRYHPAVVAQAIATLASMNPGRFWAALGTGEASNEHITGTGWPRKDTRTARLRECVDVIRALLRGEEVSHDGLVSVDRARLWTLPPDVPPLIGAACSTATAAWCAEWADGLITVNAPPERLREIVGAYRDAGGRGPLHLQVHLSWAPDEEEALALAHDQWRTNVHAPPVSWDLDSAELFDIVSEHVTPEQVARTVDVSSDLGRHTARLQEYADLGFDAVMLHHVGREQSAFIDAFGAEVLPQLDVTRPIPATAKEYRCV</sequence>
<proteinExistence type="predicted"/>